<evidence type="ECO:0000313" key="2">
    <source>
        <dbReference type="EMBL" id="KAK9827883.1"/>
    </source>
</evidence>
<reference evidence="2 3" key="1">
    <citation type="journal article" date="2024" name="Nat. Commun.">
        <title>Phylogenomics reveals the evolutionary origins of lichenization in chlorophyte algae.</title>
        <authorList>
            <person name="Puginier C."/>
            <person name="Libourel C."/>
            <person name="Otte J."/>
            <person name="Skaloud P."/>
            <person name="Haon M."/>
            <person name="Grisel S."/>
            <person name="Petersen M."/>
            <person name="Berrin J.G."/>
            <person name="Delaux P.M."/>
            <person name="Dal Grande F."/>
            <person name="Keller J."/>
        </authorList>
    </citation>
    <scope>NUCLEOTIDE SEQUENCE [LARGE SCALE GENOMIC DNA]</scope>
    <source>
        <strain evidence="2 3">SAG 2145</strain>
    </source>
</reference>
<feature type="compositionally biased region" description="Low complexity" evidence="1">
    <location>
        <begin position="354"/>
        <end position="363"/>
    </location>
</feature>
<feature type="compositionally biased region" description="Low complexity" evidence="1">
    <location>
        <begin position="509"/>
        <end position="522"/>
    </location>
</feature>
<feature type="region of interest" description="Disordered" evidence="1">
    <location>
        <begin position="1"/>
        <end position="98"/>
    </location>
</feature>
<feature type="compositionally biased region" description="Polar residues" evidence="1">
    <location>
        <begin position="8"/>
        <end position="17"/>
    </location>
</feature>
<feature type="region of interest" description="Disordered" evidence="1">
    <location>
        <begin position="290"/>
        <end position="415"/>
    </location>
</feature>
<dbReference type="Proteomes" id="UP001438707">
    <property type="component" value="Unassembled WGS sequence"/>
</dbReference>
<evidence type="ECO:0000313" key="3">
    <source>
        <dbReference type="Proteomes" id="UP001438707"/>
    </source>
</evidence>
<name>A0AAW1R258_9CHLO</name>
<feature type="compositionally biased region" description="Polar residues" evidence="1">
    <location>
        <begin position="364"/>
        <end position="373"/>
    </location>
</feature>
<dbReference type="EMBL" id="JALJOS010000017">
    <property type="protein sequence ID" value="KAK9827883.1"/>
    <property type="molecule type" value="Genomic_DNA"/>
</dbReference>
<comment type="caution">
    <text evidence="2">The sequence shown here is derived from an EMBL/GenBank/DDBJ whole genome shotgun (WGS) entry which is preliminary data.</text>
</comment>
<gene>
    <name evidence="2" type="ORF">WJX74_007739</name>
</gene>
<sequence>MDCDKENLANNSASPQALPSRELTEALSPFKPSQKKARRNDPLQVEASALLSSPKVRPSFNTTVRSPVAQQTSQQTEGADIATSTDSDGSETESPGSRAQLHAWMKELEADCQASSALDPHKAQPGPSSTFQQRSLHLVHPNAAEMHRDAGFPAEKLHLGGAPTAAANQLQVHTMDRPAKSSLTSSNLQPQNPAVVQSIGPATCKIPERHSSAMHKDANALPDPTSVPMALQPRATSKPLLPTAFEVRMMHAQVMQNCHPHVSAHKLPGQERVRYVHVGGHGLHGLQQTAHASGQVMQAKQHDLPSDQPQLSGQVPPRSARARHHDADQPQHVPAGPNSIKIHAGASSHHPSSQQQQQQQQQQVSGSAPQIKSSGPPIYTPDLADSSGVQMLHGPSGIPAAAGPSSHRASAVPSGLSSNICKISSGHAPNIPVGSSAAPAQSALPQHSAVPSPRISAGLVVLPSIHSSVPCSHATDVAAGSSSALPPAQVPANSALAAQRPSAGPSDGSQHPAQAPSQPAQALNDAPTQPSGPGAPSRPSFTALQRFLIGKQVTMVLPDNPNTMTLEKLLLQYDQHGDGLNPSVVQLAQECHRIYYGLVRILCAEGRGATSLPDRLERLAVELSNSVQGPMVPLPAGSTRRSHGIYNGKLVIRKFLGSSMELGTVIGLGPNGIFQRVRYTNGHQEELEDHEVLESIALREPGPILEMGRAGQELIYRRGSFVEVVIRRTEADSRILGSRICCRIEDLFTVVSTGQRYAVIRKFLSGQQLEDCATTQLSEMEQQLLREHPHWQTGRWACVLKGSPYYEEFSKIQEASPPGLMLRTARELQPNEFVECLGLEARLLVPIHHIQGMADPVFPRCGLLGWPENCQLVSLDHKLCKLSAAAGLLPTQTALFAKWAEQLASEAFIERMLRKRANFNVDTNLSMPEESFRALFLHSGLAELTEGFQYNSRAQASKARGAYHVKIPVQKFMAARLDLFIHGKWPGFPVVATPRSGTTCKLEVDTNILLCFTPGPKLGTSEPMDGSLRVRYSFKSRTETAQTQPTADSSQLQLLETLRQYSA</sequence>
<feature type="region of interest" description="Disordered" evidence="1">
    <location>
        <begin position="477"/>
        <end position="540"/>
    </location>
</feature>
<dbReference type="AlphaFoldDB" id="A0AAW1R258"/>
<protein>
    <submittedName>
        <fullName evidence="2">Uncharacterized protein</fullName>
    </submittedName>
</protein>
<evidence type="ECO:0000256" key="1">
    <source>
        <dbReference type="SAM" id="MobiDB-lite"/>
    </source>
</evidence>
<keyword evidence="3" id="KW-1185">Reference proteome</keyword>
<proteinExistence type="predicted"/>
<organism evidence="2 3">
    <name type="scientific">Apatococcus lobatus</name>
    <dbReference type="NCBI Taxonomy" id="904363"/>
    <lineage>
        <taxon>Eukaryota</taxon>
        <taxon>Viridiplantae</taxon>
        <taxon>Chlorophyta</taxon>
        <taxon>core chlorophytes</taxon>
        <taxon>Trebouxiophyceae</taxon>
        <taxon>Chlorellales</taxon>
        <taxon>Chlorellaceae</taxon>
        <taxon>Apatococcus</taxon>
    </lineage>
</organism>
<feature type="region of interest" description="Disordered" evidence="1">
    <location>
        <begin position="112"/>
        <end position="131"/>
    </location>
</feature>
<feature type="compositionally biased region" description="Polar residues" evidence="1">
    <location>
        <begin position="59"/>
        <end position="77"/>
    </location>
</feature>
<accession>A0AAW1R258</accession>